<evidence type="ECO:0000313" key="20">
    <source>
        <dbReference type="Proteomes" id="UP000070578"/>
    </source>
</evidence>
<dbReference type="Pfam" id="PF00430">
    <property type="entry name" value="ATP-synt_B"/>
    <property type="match status" value="1"/>
</dbReference>
<keyword evidence="11 16" id="KW-0066">ATP synthesis</keyword>
<reference evidence="19 20" key="1">
    <citation type="submission" date="2016-02" db="EMBL/GenBank/DDBJ databases">
        <authorList>
            <person name="Wen L."/>
            <person name="He K."/>
            <person name="Yang H."/>
        </authorList>
    </citation>
    <scope>NUCLEOTIDE SEQUENCE [LARGE SCALE GENOMIC DNA]</scope>
    <source>
        <strain evidence="19">ShG14-8</strain>
    </source>
</reference>
<evidence type="ECO:0000256" key="1">
    <source>
        <dbReference type="ARBA" id="ARBA00005513"/>
    </source>
</evidence>
<keyword evidence="7 16" id="KW-0375">Hydrogen ion transport</keyword>
<comment type="subcellular location">
    <subcellularLocation>
        <location evidence="16">Cell membrane</location>
        <topology evidence="16">Single-pass membrane protein</topology>
    </subcellularLocation>
    <subcellularLocation>
        <location evidence="15">Endomembrane system</location>
        <topology evidence="15">Single-pass membrane protein</topology>
    </subcellularLocation>
</comment>
<keyword evidence="8 16" id="KW-1133">Transmembrane helix</keyword>
<keyword evidence="2 16" id="KW-0813">Transport</keyword>
<dbReference type="GO" id="GO:0046961">
    <property type="term" value="F:proton-transporting ATPase activity, rotational mechanism"/>
    <property type="evidence" value="ECO:0007669"/>
    <property type="project" value="TreeGrafter"/>
</dbReference>
<comment type="function">
    <text evidence="12 16">F(1)F(0) ATP synthase produces ATP from ADP in the presence of a proton or sodium gradient. F-type ATPases consist of two structural domains, F(1) containing the extramembraneous catalytic core and F(0) containing the membrane proton channel, linked together by a central stalk and a peripheral stalk. During catalysis, ATP synthesis in the catalytic domain of F(1) is coupled via a rotary mechanism of the central stalk subunits to proton translocation.</text>
</comment>
<keyword evidence="10 16" id="KW-0472">Membrane</keyword>
<evidence type="ECO:0000256" key="16">
    <source>
        <dbReference type="HAMAP-Rule" id="MF_01398"/>
    </source>
</evidence>
<keyword evidence="3 16" id="KW-1003">Cell membrane</keyword>
<dbReference type="FunFam" id="1.20.5.620:FF:000001">
    <property type="entry name" value="ATP synthase subunit b"/>
    <property type="match status" value="1"/>
</dbReference>
<dbReference type="Proteomes" id="UP000070578">
    <property type="component" value="Unassembled WGS sequence"/>
</dbReference>
<evidence type="ECO:0000256" key="18">
    <source>
        <dbReference type="SAM" id="Coils"/>
    </source>
</evidence>
<evidence type="ECO:0000256" key="13">
    <source>
        <dbReference type="ARBA" id="ARBA00025614"/>
    </source>
</evidence>
<sequence>MNINATLLAQTIMFALFVWFCMKFVWPPIMAALEQRKKHIADGLADAERAKHDLELASKRSAELLREAKEKVSEIVANGEKRASEIVETAKTQAKVEGDRIIAGAKAEIDQEVFRAKEQLRTQVSTIALAGASKILGREIDAKAHSDLLDKLVAEIK</sequence>
<dbReference type="CDD" id="cd06503">
    <property type="entry name" value="ATP-synt_Fo_b"/>
    <property type="match status" value="1"/>
</dbReference>
<dbReference type="NCBIfam" id="TIGR01144">
    <property type="entry name" value="ATP_synt_b"/>
    <property type="match status" value="1"/>
</dbReference>
<evidence type="ECO:0000256" key="12">
    <source>
        <dbReference type="ARBA" id="ARBA00025198"/>
    </source>
</evidence>
<comment type="function">
    <text evidence="13">Component of the F(0) channel, it forms part of the peripheral stalk, linking F(1) to F(0). The b'-subunit is a diverged and duplicated form of b found in plants and photosynthetic bacteria.</text>
</comment>
<dbReference type="InterPro" id="IPR050059">
    <property type="entry name" value="ATP_synthase_B_chain"/>
</dbReference>
<dbReference type="InterPro" id="IPR028987">
    <property type="entry name" value="ATP_synth_B-like_membr_sf"/>
</dbReference>
<keyword evidence="6 16" id="KW-0812">Transmembrane</keyword>
<evidence type="ECO:0000256" key="4">
    <source>
        <dbReference type="ARBA" id="ARBA00022519"/>
    </source>
</evidence>
<dbReference type="InterPro" id="IPR002146">
    <property type="entry name" value="ATP_synth_b/b'su_bac/chlpt"/>
</dbReference>
<evidence type="ECO:0000256" key="5">
    <source>
        <dbReference type="ARBA" id="ARBA00022547"/>
    </source>
</evidence>
<evidence type="ECO:0000256" key="15">
    <source>
        <dbReference type="ARBA" id="ARBA00037847"/>
    </source>
</evidence>
<evidence type="ECO:0000256" key="6">
    <source>
        <dbReference type="ARBA" id="ARBA00022692"/>
    </source>
</evidence>
<comment type="similarity">
    <text evidence="1 16 17">Belongs to the ATPase B chain family.</text>
</comment>
<keyword evidence="4" id="KW-0997">Cell inner membrane</keyword>
<dbReference type="EMBL" id="LSLI01000008">
    <property type="protein sequence ID" value="KXS33271.1"/>
    <property type="molecule type" value="Genomic_DNA"/>
</dbReference>
<comment type="subunit">
    <text evidence="14">F-type ATPases have 2 components, F(1) - the catalytic core - and F(0) - the membrane proton channel. F(1) has five subunits: alpha(3), beta(3), gamma(1), delta(1), epsilon(1). F(0) has four main subunits: a(1), b(2) and c(10-14). The alpha and beta chains form an alternating ring which encloses part of the gamma chain. F(1) is attached to F(0) by a central stalk formed by the gamma and epsilon chains, while a peripheral stalk is formed by the delta and b chains.</text>
</comment>
<dbReference type="NCBIfam" id="NF004411">
    <property type="entry name" value="PRK05759.1-2"/>
    <property type="match status" value="1"/>
</dbReference>
<evidence type="ECO:0000256" key="7">
    <source>
        <dbReference type="ARBA" id="ARBA00022781"/>
    </source>
</evidence>
<evidence type="ECO:0000256" key="2">
    <source>
        <dbReference type="ARBA" id="ARBA00022448"/>
    </source>
</evidence>
<evidence type="ECO:0000256" key="10">
    <source>
        <dbReference type="ARBA" id="ARBA00023136"/>
    </source>
</evidence>
<feature type="coiled-coil region" evidence="18">
    <location>
        <begin position="30"/>
        <end position="67"/>
    </location>
</feature>
<keyword evidence="9 16" id="KW-0406">Ion transport</keyword>
<dbReference type="InterPro" id="IPR005864">
    <property type="entry name" value="ATP_synth_F0_bsu_bac"/>
</dbReference>
<dbReference type="Gene3D" id="1.20.5.620">
    <property type="entry name" value="F1F0 ATP synthase subunit B, membrane domain"/>
    <property type="match status" value="1"/>
</dbReference>
<evidence type="ECO:0000256" key="9">
    <source>
        <dbReference type="ARBA" id="ARBA00023065"/>
    </source>
</evidence>
<keyword evidence="18" id="KW-0175">Coiled coil</keyword>
<dbReference type="PANTHER" id="PTHR33445">
    <property type="entry name" value="ATP SYNTHASE SUBUNIT B', CHLOROPLASTIC"/>
    <property type="match status" value="1"/>
</dbReference>
<evidence type="ECO:0000313" key="19">
    <source>
        <dbReference type="EMBL" id="KXS33271.1"/>
    </source>
</evidence>
<keyword evidence="5 16" id="KW-0138">CF(0)</keyword>
<dbReference type="GO" id="GO:0045259">
    <property type="term" value="C:proton-transporting ATP synthase complex"/>
    <property type="evidence" value="ECO:0007669"/>
    <property type="project" value="UniProtKB-KW"/>
</dbReference>
<dbReference type="AlphaFoldDB" id="A0A139BWA8"/>
<evidence type="ECO:0000256" key="11">
    <source>
        <dbReference type="ARBA" id="ARBA00023310"/>
    </source>
</evidence>
<feature type="transmembrane region" description="Helical" evidence="16">
    <location>
        <begin position="6"/>
        <end position="26"/>
    </location>
</feature>
<reference evidence="19 20" key="2">
    <citation type="submission" date="2016-03" db="EMBL/GenBank/DDBJ databases">
        <title>New uncultured bacterium of the family Gallionellaceae from acid mine drainage: description and reconstruction of genome based on metagenomic analysis of microbial community.</title>
        <authorList>
            <person name="Kadnikov V."/>
            <person name="Ivasenko D."/>
            <person name="Beletsky A."/>
            <person name="Mardanov A."/>
            <person name="Danilova E."/>
            <person name="Pimenov N."/>
            <person name="Karnachuk O."/>
            <person name="Ravin N."/>
        </authorList>
    </citation>
    <scope>NUCLEOTIDE SEQUENCE [LARGE SCALE GENOMIC DNA]</scope>
    <source>
        <strain evidence="19">ShG14-8</strain>
    </source>
</reference>
<evidence type="ECO:0000256" key="17">
    <source>
        <dbReference type="RuleBase" id="RU003848"/>
    </source>
</evidence>
<dbReference type="GO" id="GO:0005886">
    <property type="term" value="C:plasma membrane"/>
    <property type="evidence" value="ECO:0007669"/>
    <property type="project" value="UniProtKB-SubCell"/>
</dbReference>
<dbReference type="PANTHER" id="PTHR33445:SF1">
    <property type="entry name" value="ATP SYNTHASE SUBUNIT B"/>
    <property type="match status" value="1"/>
</dbReference>
<dbReference type="GO" id="GO:0046933">
    <property type="term" value="F:proton-transporting ATP synthase activity, rotational mechanism"/>
    <property type="evidence" value="ECO:0007669"/>
    <property type="project" value="UniProtKB-UniRule"/>
</dbReference>
<comment type="subunit">
    <text evidence="16">F-type ATPases have 2 components, F(1) - the catalytic core - and F(0) - the membrane proton channel. F(1) has five subunits: alpha(3), beta(3), gamma(1), delta(1), epsilon(1). F(0) has three main subunits: a(1), b(2) and c(10-14). The alpha and beta chains form an alternating ring which encloses part of the gamma chain. F(1) is attached to F(0) by a central stalk formed by the gamma and epsilon chains, while a peripheral stalk is formed by the delta and b chains.</text>
</comment>
<dbReference type="HAMAP" id="MF_01398">
    <property type="entry name" value="ATP_synth_b_bprime"/>
    <property type="match status" value="1"/>
</dbReference>
<protein>
    <recommendedName>
        <fullName evidence="16">ATP synthase subunit b</fullName>
    </recommendedName>
    <alternativeName>
        <fullName evidence="16">ATP synthase F(0) sector subunit b</fullName>
    </alternativeName>
    <alternativeName>
        <fullName evidence="16">ATPase subunit I</fullName>
    </alternativeName>
    <alternativeName>
        <fullName evidence="16">F-type ATPase subunit b</fullName>
        <shortName evidence="16">F-ATPase subunit b</shortName>
    </alternativeName>
</protein>
<dbReference type="SUPFAM" id="SSF81573">
    <property type="entry name" value="F1F0 ATP synthase subunit B, membrane domain"/>
    <property type="match status" value="1"/>
</dbReference>
<dbReference type="GO" id="GO:0012505">
    <property type="term" value="C:endomembrane system"/>
    <property type="evidence" value="ECO:0007669"/>
    <property type="project" value="UniProtKB-SubCell"/>
</dbReference>
<comment type="caution">
    <text evidence="19">The sequence shown here is derived from an EMBL/GenBank/DDBJ whole genome shotgun (WGS) entry which is preliminary data.</text>
</comment>
<dbReference type="NCBIfam" id="NF004413">
    <property type="entry name" value="PRK05759.1-4"/>
    <property type="match status" value="1"/>
</dbReference>
<evidence type="ECO:0000256" key="14">
    <source>
        <dbReference type="ARBA" id="ARBA00026054"/>
    </source>
</evidence>
<accession>A0A139BWA8</accession>
<evidence type="ECO:0000256" key="3">
    <source>
        <dbReference type="ARBA" id="ARBA00022475"/>
    </source>
</evidence>
<gene>
    <name evidence="16" type="primary">atpF</name>
    <name evidence="19" type="ORF">AWT59_0574</name>
</gene>
<evidence type="ECO:0000256" key="8">
    <source>
        <dbReference type="ARBA" id="ARBA00022989"/>
    </source>
</evidence>
<proteinExistence type="inferred from homology"/>
<name>A0A139BWA8_9PROT</name>
<organism evidence="19 20">
    <name type="scientific">Candidatus Gallionella acididurans</name>
    <dbReference type="NCBI Taxonomy" id="1796491"/>
    <lineage>
        <taxon>Bacteria</taxon>
        <taxon>Pseudomonadati</taxon>
        <taxon>Pseudomonadota</taxon>
        <taxon>Betaproteobacteria</taxon>
        <taxon>Nitrosomonadales</taxon>
        <taxon>Gallionellaceae</taxon>
        <taxon>Gallionella</taxon>
    </lineage>
</organism>
<dbReference type="PATRIC" id="fig|1796491.3.peg.625"/>